<dbReference type="CDD" id="cd00009">
    <property type="entry name" value="AAA"/>
    <property type="match status" value="1"/>
</dbReference>
<dbReference type="SUPFAM" id="SSF52540">
    <property type="entry name" value="P-loop containing nucleoside triphosphate hydrolases"/>
    <property type="match status" value="1"/>
</dbReference>
<evidence type="ECO:0000256" key="1">
    <source>
        <dbReference type="SAM" id="Coils"/>
    </source>
</evidence>
<dbReference type="Proteomes" id="UP000886804">
    <property type="component" value="Unassembled WGS sequence"/>
</dbReference>
<feature type="coiled-coil region" evidence="1">
    <location>
        <begin position="52"/>
        <end position="86"/>
    </location>
</feature>
<dbReference type="GO" id="GO:0006260">
    <property type="term" value="P:DNA replication"/>
    <property type="evidence" value="ECO:0007669"/>
    <property type="project" value="TreeGrafter"/>
</dbReference>
<name>A0A9D2L742_9FIRM</name>
<dbReference type="EMBL" id="DWYS01000055">
    <property type="protein sequence ID" value="HJB07111.1"/>
    <property type="molecule type" value="Genomic_DNA"/>
</dbReference>
<dbReference type="GO" id="GO:0005524">
    <property type="term" value="F:ATP binding"/>
    <property type="evidence" value="ECO:0007669"/>
    <property type="project" value="UniProtKB-KW"/>
</dbReference>
<keyword evidence="3" id="KW-0067">ATP-binding</keyword>
<evidence type="ECO:0000313" key="4">
    <source>
        <dbReference type="Proteomes" id="UP000886804"/>
    </source>
</evidence>
<dbReference type="AlphaFoldDB" id="A0A9D2L742"/>
<accession>A0A9D2L742</accession>
<organism evidence="3 4">
    <name type="scientific">Candidatus Enterocloster faecavium</name>
    <dbReference type="NCBI Taxonomy" id="2838560"/>
    <lineage>
        <taxon>Bacteria</taxon>
        <taxon>Bacillati</taxon>
        <taxon>Bacillota</taxon>
        <taxon>Clostridia</taxon>
        <taxon>Lachnospirales</taxon>
        <taxon>Lachnospiraceae</taxon>
        <taxon>Enterocloster</taxon>
    </lineage>
</organism>
<protein>
    <submittedName>
        <fullName evidence="3">ATP-binding protein</fullName>
    </submittedName>
</protein>
<sequence length="332" mass="38616">MALSNSQYDAIMREYGRQQMENRHRQEKRREEVCKKVPAVLELEAEIASHSVACAKGLLAGNEKEVERLREELADLREQKSVLIRSAGFPEDYMELQYRCPDCHDTGYVNGKKCHCFLQAQMKLLYAQSNLEEVLDQENFSVLTFDYYDDQQVIPQIGMTNARYMKQVVGWCRSFVENFSQRTENLLFTGSTGVGKTFLTNCIAKELMNRYFSVIYLSAPDLFDVFSRIQFSYQQEEDMRDMYRYILDCDLLIIDDLGTELNNSFTSSRLFYCLNERMNMKRSTIISTNLSVAMLRDSYTDRVTSRIMSGYTVIPLYGGDIRLLKRQKGRAS</sequence>
<dbReference type="Pfam" id="PF01695">
    <property type="entry name" value="IstB_IS21"/>
    <property type="match status" value="1"/>
</dbReference>
<proteinExistence type="predicted"/>
<dbReference type="SMART" id="SM00382">
    <property type="entry name" value="AAA"/>
    <property type="match status" value="1"/>
</dbReference>
<dbReference type="InterPro" id="IPR027417">
    <property type="entry name" value="P-loop_NTPase"/>
</dbReference>
<gene>
    <name evidence="3" type="ORF">H9716_04525</name>
</gene>
<reference evidence="3" key="1">
    <citation type="journal article" date="2021" name="PeerJ">
        <title>Extensive microbial diversity within the chicken gut microbiome revealed by metagenomics and culture.</title>
        <authorList>
            <person name="Gilroy R."/>
            <person name="Ravi A."/>
            <person name="Getino M."/>
            <person name="Pursley I."/>
            <person name="Horton D.L."/>
            <person name="Alikhan N.F."/>
            <person name="Baker D."/>
            <person name="Gharbi K."/>
            <person name="Hall N."/>
            <person name="Watson M."/>
            <person name="Adriaenssens E.M."/>
            <person name="Foster-Nyarko E."/>
            <person name="Jarju S."/>
            <person name="Secka A."/>
            <person name="Antonio M."/>
            <person name="Oren A."/>
            <person name="Chaudhuri R.R."/>
            <person name="La Ragione R."/>
            <person name="Hildebrand F."/>
            <person name="Pallen M.J."/>
        </authorList>
    </citation>
    <scope>NUCLEOTIDE SEQUENCE</scope>
    <source>
        <strain evidence="3">CHK188-4685</strain>
    </source>
</reference>
<dbReference type="NCBIfam" id="NF005304">
    <property type="entry name" value="PRK06835.1"/>
    <property type="match status" value="1"/>
</dbReference>
<reference evidence="3" key="2">
    <citation type="submission" date="2021-04" db="EMBL/GenBank/DDBJ databases">
        <authorList>
            <person name="Gilroy R."/>
        </authorList>
    </citation>
    <scope>NUCLEOTIDE SEQUENCE</scope>
    <source>
        <strain evidence="3">CHK188-4685</strain>
    </source>
</reference>
<comment type="caution">
    <text evidence="3">The sequence shown here is derived from an EMBL/GenBank/DDBJ whole genome shotgun (WGS) entry which is preliminary data.</text>
</comment>
<feature type="domain" description="AAA+ ATPase" evidence="2">
    <location>
        <begin position="182"/>
        <end position="319"/>
    </location>
</feature>
<dbReference type="InterPro" id="IPR002611">
    <property type="entry name" value="IstB_ATP-bd"/>
</dbReference>
<dbReference type="InterPro" id="IPR003593">
    <property type="entry name" value="AAA+_ATPase"/>
</dbReference>
<dbReference type="PANTHER" id="PTHR30050:SF4">
    <property type="entry name" value="ATP-BINDING PROTEIN RV3427C IN INSERTION SEQUENCE-RELATED"/>
    <property type="match status" value="1"/>
</dbReference>
<dbReference type="Gene3D" id="3.40.50.300">
    <property type="entry name" value="P-loop containing nucleotide triphosphate hydrolases"/>
    <property type="match status" value="1"/>
</dbReference>
<evidence type="ECO:0000313" key="3">
    <source>
        <dbReference type="EMBL" id="HJB07111.1"/>
    </source>
</evidence>
<keyword evidence="3" id="KW-0547">Nucleotide-binding</keyword>
<evidence type="ECO:0000259" key="2">
    <source>
        <dbReference type="SMART" id="SM00382"/>
    </source>
</evidence>
<keyword evidence="1" id="KW-0175">Coiled coil</keyword>
<dbReference type="PANTHER" id="PTHR30050">
    <property type="entry name" value="CHROMOSOMAL REPLICATION INITIATOR PROTEIN DNAA"/>
    <property type="match status" value="1"/>
</dbReference>